<accession>A0ABM5N7Q5</accession>
<proteinExistence type="predicted"/>
<organism evidence="2 3">
    <name type="scientific">Emticicia oligotrophica (strain DSM 17448 / CIP 109782 / MTCC 6937 / GPTSA100-15)</name>
    <dbReference type="NCBI Taxonomy" id="929562"/>
    <lineage>
        <taxon>Bacteria</taxon>
        <taxon>Pseudomonadati</taxon>
        <taxon>Bacteroidota</taxon>
        <taxon>Cytophagia</taxon>
        <taxon>Cytophagales</taxon>
        <taxon>Leadbetterellaceae</taxon>
        <taxon>Emticicia</taxon>
    </lineage>
</organism>
<protein>
    <recommendedName>
        <fullName evidence="4">DUF2490 domain-containing protein</fullName>
    </recommendedName>
</protein>
<evidence type="ECO:0000313" key="3">
    <source>
        <dbReference type="Proteomes" id="UP000002875"/>
    </source>
</evidence>
<feature type="signal peptide" evidence="1">
    <location>
        <begin position="1"/>
        <end position="20"/>
    </location>
</feature>
<dbReference type="EMBL" id="CP002962">
    <property type="protein sequence ID" value="AFK05543.1"/>
    <property type="molecule type" value="Genomic_DNA"/>
</dbReference>
<evidence type="ECO:0000256" key="1">
    <source>
        <dbReference type="SAM" id="SignalP"/>
    </source>
</evidence>
<name>A0ABM5N7Q5_EMTOG</name>
<sequence>MKLLTKICAAILLVSFGAYSQTDVQNWYGSSLTLNLKKKWEISGQHRFRIIDNISTYRGSYFYIQTDRKFNKHF</sequence>
<feature type="chain" id="PRO_5046691008" description="DUF2490 domain-containing protein" evidence="1">
    <location>
        <begin position="21"/>
        <end position="74"/>
    </location>
</feature>
<keyword evidence="2" id="KW-0614">Plasmid</keyword>
<dbReference type="Proteomes" id="UP000002875">
    <property type="component" value="Plasmid pEMTOL01"/>
</dbReference>
<keyword evidence="1" id="KW-0732">Signal</keyword>
<reference evidence="2 3" key="1">
    <citation type="submission" date="2011-07" db="EMBL/GenBank/DDBJ databases">
        <title>The complete genome of plasmid 1 of Emticicia oligotrophica DSM 17448.</title>
        <authorList>
            <consortium name="US DOE Joint Genome Institute (JGI-PGF)"/>
            <person name="Lucas S."/>
            <person name="Han J."/>
            <person name="Lapidus A."/>
            <person name="Bruce D."/>
            <person name="Goodwin L."/>
            <person name="Pitluck S."/>
            <person name="Peters L."/>
            <person name="Kyrpides N."/>
            <person name="Mavromatis K."/>
            <person name="Ivanova N."/>
            <person name="Ovchinnikova G."/>
            <person name="Teshima H."/>
            <person name="Detter J.C."/>
            <person name="Tapia R."/>
            <person name="Han C."/>
            <person name="Land M."/>
            <person name="Hauser L."/>
            <person name="Markowitz V."/>
            <person name="Cheng J.-F."/>
            <person name="Hugenholtz P."/>
            <person name="Woyke T."/>
            <person name="Wu D."/>
            <person name="Tindall B."/>
            <person name="Pomrenke H."/>
            <person name="Brambilla E."/>
            <person name="Klenk H.-P."/>
            <person name="Eisen J.A."/>
        </authorList>
    </citation>
    <scope>NUCLEOTIDE SEQUENCE [LARGE SCALE GENOMIC DNA]</scope>
    <source>
        <strain evidence="3">DSM 17448 / GPTSA100-15</strain>
        <plasmid evidence="2 3">pEMTOL01</plasmid>
    </source>
</reference>
<evidence type="ECO:0008006" key="4">
    <source>
        <dbReference type="Google" id="ProtNLM"/>
    </source>
</evidence>
<geneLocation type="plasmid" evidence="2 3">
    <name>pEMTOL01</name>
</geneLocation>
<evidence type="ECO:0000313" key="2">
    <source>
        <dbReference type="EMBL" id="AFK05543.1"/>
    </source>
</evidence>
<keyword evidence="3" id="KW-1185">Reference proteome</keyword>
<gene>
    <name evidence="2" type="ordered locus">Emtol_0273</name>
</gene>
<dbReference type="RefSeq" id="WP_015026289.1">
    <property type="nucleotide sequence ID" value="NC_018742.1"/>
</dbReference>